<evidence type="ECO:0000256" key="11">
    <source>
        <dbReference type="SAM" id="SignalP"/>
    </source>
</evidence>
<dbReference type="Pfam" id="PF00060">
    <property type="entry name" value="Lig_chan"/>
    <property type="match status" value="1"/>
</dbReference>
<evidence type="ECO:0000256" key="10">
    <source>
        <dbReference type="SAM" id="Phobius"/>
    </source>
</evidence>
<evidence type="ECO:0000256" key="1">
    <source>
        <dbReference type="ARBA" id="ARBA00004141"/>
    </source>
</evidence>
<keyword evidence="4 10" id="KW-1133">Transmembrane helix</keyword>
<dbReference type="EMBL" id="FOYQ01000002">
    <property type="protein sequence ID" value="SFR48729.1"/>
    <property type="molecule type" value="Genomic_DNA"/>
</dbReference>
<protein>
    <submittedName>
        <fullName evidence="13">Ligand-gated ion channel</fullName>
    </submittedName>
</protein>
<dbReference type="GO" id="GO:0015276">
    <property type="term" value="F:ligand-gated monoatomic ion channel activity"/>
    <property type="evidence" value="ECO:0007669"/>
    <property type="project" value="InterPro"/>
</dbReference>
<accession>A0A1I6H2P7</accession>
<keyword evidence="9" id="KW-0407">Ion channel</keyword>
<dbReference type="Gene3D" id="1.10.287.70">
    <property type="match status" value="1"/>
</dbReference>
<dbReference type="SMART" id="SM00062">
    <property type="entry name" value="PBPb"/>
    <property type="match status" value="1"/>
</dbReference>
<comment type="subcellular location">
    <subcellularLocation>
        <location evidence="1">Membrane</location>
        <topology evidence="1">Multi-pass membrane protein</topology>
    </subcellularLocation>
</comment>
<dbReference type="PRINTS" id="PR00169">
    <property type="entry name" value="KCHANNEL"/>
</dbReference>
<dbReference type="RefSeq" id="WP_092982591.1">
    <property type="nucleotide sequence ID" value="NZ_FOYQ01000002.1"/>
</dbReference>
<keyword evidence="7" id="KW-0675">Receptor</keyword>
<keyword evidence="14" id="KW-1185">Reference proteome</keyword>
<evidence type="ECO:0000256" key="9">
    <source>
        <dbReference type="ARBA" id="ARBA00023303"/>
    </source>
</evidence>
<reference evidence="13 14" key="1">
    <citation type="submission" date="2016-10" db="EMBL/GenBank/DDBJ databases">
        <authorList>
            <person name="de Groot N.N."/>
        </authorList>
    </citation>
    <scope>NUCLEOTIDE SEQUENCE [LARGE SCALE GENOMIC DNA]</scope>
    <source>
        <strain evidence="13 14">DSM 21019</strain>
    </source>
</reference>
<keyword evidence="8" id="KW-0325">Glycoprotein</keyword>
<feature type="domain" description="Solute-binding protein family 3/N-terminal" evidence="12">
    <location>
        <begin position="28"/>
        <end position="359"/>
    </location>
</feature>
<keyword evidence="2" id="KW-0813">Transport</keyword>
<evidence type="ECO:0000256" key="6">
    <source>
        <dbReference type="ARBA" id="ARBA00023136"/>
    </source>
</evidence>
<evidence type="ECO:0000256" key="7">
    <source>
        <dbReference type="ARBA" id="ARBA00023170"/>
    </source>
</evidence>
<dbReference type="OrthoDB" id="9799090at2"/>
<dbReference type="SUPFAM" id="SSF81324">
    <property type="entry name" value="Voltage-gated potassium channels"/>
    <property type="match status" value="1"/>
</dbReference>
<dbReference type="InterPro" id="IPR001638">
    <property type="entry name" value="Solute-binding_3/MltF_N"/>
</dbReference>
<organism evidence="13 14">
    <name type="scientific">Robiginitalea myxolifaciens</name>
    <dbReference type="NCBI Taxonomy" id="400055"/>
    <lineage>
        <taxon>Bacteria</taxon>
        <taxon>Pseudomonadati</taxon>
        <taxon>Bacteroidota</taxon>
        <taxon>Flavobacteriia</taxon>
        <taxon>Flavobacteriales</taxon>
        <taxon>Flavobacteriaceae</taxon>
        <taxon>Robiginitalea</taxon>
    </lineage>
</organism>
<keyword evidence="5" id="KW-0406">Ion transport</keyword>
<dbReference type="Proteomes" id="UP000199534">
    <property type="component" value="Unassembled WGS sequence"/>
</dbReference>
<dbReference type="InterPro" id="IPR001320">
    <property type="entry name" value="Iontro_rcpt_C"/>
</dbReference>
<keyword evidence="11" id="KW-0732">Signal</keyword>
<evidence type="ECO:0000313" key="13">
    <source>
        <dbReference type="EMBL" id="SFR48729.1"/>
    </source>
</evidence>
<sequence>MIRNYHIVLLLLTLGLIPATLGAQQADTLRIGVFENPPFVIRDAEGFSGISIDLWEHIARETNRPFTYQAFSDGVGVVRALDYQELDLSINPMAVTAQRLDRFEVSQPFFISGIGVVTTASNQNKFEIFINNFFSRDFLNVVLLLILILLVFGTLLWFVERRKNKYQFRPGIMGLFDGLWWAAVTMTTVGYGDKAPKTHLGKTIGIIWMFTAIIIISSFTATIASTLTVNTLESQIDGLEDLQTIERVGVVGASDGELFVREQGVVPYRIYRNPTQALRALTRKEIDVLVHDKTAMDYLILTNQLEEKVKKLPFTFNKQYRSFLLPESQPHFDEINRELVDYLQSEGWSDLLKKYNLREE</sequence>
<evidence type="ECO:0000256" key="8">
    <source>
        <dbReference type="ARBA" id="ARBA00023180"/>
    </source>
</evidence>
<evidence type="ECO:0000256" key="2">
    <source>
        <dbReference type="ARBA" id="ARBA00022448"/>
    </source>
</evidence>
<dbReference type="PANTHER" id="PTHR18966">
    <property type="entry name" value="IONOTROPIC GLUTAMATE RECEPTOR"/>
    <property type="match status" value="1"/>
</dbReference>
<evidence type="ECO:0000256" key="4">
    <source>
        <dbReference type="ARBA" id="ARBA00022989"/>
    </source>
</evidence>
<dbReference type="InterPro" id="IPR015683">
    <property type="entry name" value="Ionotropic_Glu_rcpt"/>
</dbReference>
<feature type="transmembrane region" description="Helical" evidence="10">
    <location>
        <begin position="204"/>
        <end position="229"/>
    </location>
</feature>
<dbReference type="STRING" id="400055.SAMN04490243_2154"/>
<name>A0A1I6H2P7_9FLAO</name>
<dbReference type="Pfam" id="PF00497">
    <property type="entry name" value="SBP_bac_3"/>
    <property type="match status" value="1"/>
</dbReference>
<dbReference type="SUPFAM" id="SSF53850">
    <property type="entry name" value="Periplasmic binding protein-like II"/>
    <property type="match status" value="1"/>
</dbReference>
<keyword evidence="6 10" id="KW-0472">Membrane</keyword>
<evidence type="ECO:0000259" key="12">
    <source>
        <dbReference type="SMART" id="SM00062"/>
    </source>
</evidence>
<dbReference type="Gene3D" id="3.40.190.10">
    <property type="entry name" value="Periplasmic binding protein-like II"/>
    <property type="match status" value="2"/>
</dbReference>
<feature type="signal peptide" evidence="11">
    <location>
        <begin position="1"/>
        <end position="25"/>
    </location>
</feature>
<evidence type="ECO:0000256" key="3">
    <source>
        <dbReference type="ARBA" id="ARBA00022692"/>
    </source>
</evidence>
<evidence type="ECO:0000313" key="14">
    <source>
        <dbReference type="Proteomes" id="UP000199534"/>
    </source>
</evidence>
<feature type="chain" id="PRO_5011619190" evidence="11">
    <location>
        <begin position="26"/>
        <end position="360"/>
    </location>
</feature>
<proteinExistence type="predicted"/>
<gene>
    <name evidence="13" type="ORF">SAMN04490243_2154</name>
</gene>
<dbReference type="AlphaFoldDB" id="A0A1I6H2P7"/>
<evidence type="ECO:0000256" key="5">
    <source>
        <dbReference type="ARBA" id="ARBA00023065"/>
    </source>
</evidence>
<keyword evidence="3 10" id="KW-0812">Transmembrane</keyword>
<feature type="transmembrane region" description="Helical" evidence="10">
    <location>
        <begin position="171"/>
        <end position="192"/>
    </location>
</feature>
<feature type="transmembrane region" description="Helical" evidence="10">
    <location>
        <begin position="138"/>
        <end position="159"/>
    </location>
</feature>
<dbReference type="GO" id="GO:0016020">
    <property type="term" value="C:membrane"/>
    <property type="evidence" value="ECO:0007669"/>
    <property type="project" value="UniProtKB-SubCell"/>
</dbReference>